<dbReference type="GO" id="GO:0030026">
    <property type="term" value="P:intracellular manganese ion homeostasis"/>
    <property type="evidence" value="ECO:0007669"/>
    <property type="project" value="InterPro"/>
</dbReference>
<keyword evidence="9" id="KW-0813">Transport</keyword>
<dbReference type="STRING" id="35608.A0A2U1P4A7"/>
<comment type="subcellular location">
    <subcellularLocation>
        <location evidence="1 9">Vacuole membrane</location>
        <topology evidence="1 9">Multi-pass membrane protein</topology>
    </subcellularLocation>
</comment>
<comment type="function">
    <text evidence="9">Vacuolar Fe(2+) uptake transporter.</text>
</comment>
<evidence type="ECO:0000256" key="3">
    <source>
        <dbReference type="ARBA" id="ARBA00022496"/>
    </source>
</evidence>
<feature type="transmembrane region" description="Helical" evidence="9">
    <location>
        <begin position="60"/>
        <end position="82"/>
    </location>
</feature>
<accession>A0A2U1P4A7</accession>
<comment type="similarity">
    <text evidence="2 9">Belongs to the CCC1 family.</text>
</comment>
<dbReference type="Proteomes" id="UP000245207">
    <property type="component" value="Unassembled WGS sequence"/>
</dbReference>
<evidence type="ECO:0000313" key="11">
    <source>
        <dbReference type="Proteomes" id="UP000245207"/>
    </source>
</evidence>
<keyword evidence="4 9" id="KW-0926">Vacuole</keyword>
<keyword evidence="3" id="KW-0410">Iron transport</keyword>
<organism evidence="10 11">
    <name type="scientific">Artemisia annua</name>
    <name type="common">Sweet wormwood</name>
    <dbReference type="NCBI Taxonomy" id="35608"/>
    <lineage>
        <taxon>Eukaryota</taxon>
        <taxon>Viridiplantae</taxon>
        <taxon>Streptophyta</taxon>
        <taxon>Embryophyta</taxon>
        <taxon>Tracheophyta</taxon>
        <taxon>Spermatophyta</taxon>
        <taxon>Magnoliopsida</taxon>
        <taxon>eudicotyledons</taxon>
        <taxon>Gunneridae</taxon>
        <taxon>Pentapetalae</taxon>
        <taxon>asterids</taxon>
        <taxon>campanulids</taxon>
        <taxon>Asterales</taxon>
        <taxon>Asteraceae</taxon>
        <taxon>Asteroideae</taxon>
        <taxon>Anthemideae</taxon>
        <taxon>Artemisiinae</taxon>
        <taxon>Artemisia</taxon>
    </lineage>
</organism>
<comment type="catalytic activity">
    <reaction evidence="8">
        <text>Fe(2+)(in) = Fe(2+)(out)</text>
        <dbReference type="Rhea" id="RHEA:28486"/>
        <dbReference type="ChEBI" id="CHEBI:29033"/>
    </reaction>
    <physiologicalReaction direction="left-to-right" evidence="8">
        <dbReference type="Rhea" id="RHEA:28487"/>
    </physiologicalReaction>
</comment>
<evidence type="ECO:0000256" key="2">
    <source>
        <dbReference type="ARBA" id="ARBA00007049"/>
    </source>
</evidence>
<keyword evidence="7 9" id="KW-0472">Membrane</keyword>
<evidence type="ECO:0000256" key="9">
    <source>
        <dbReference type="RuleBase" id="RU369115"/>
    </source>
</evidence>
<name>A0A2U1P4A7_ARTAN</name>
<dbReference type="PANTHER" id="PTHR31851">
    <property type="entry name" value="FE(2+)/MN(2+) TRANSPORTER PCL1"/>
    <property type="match status" value="1"/>
</dbReference>
<dbReference type="Pfam" id="PF01988">
    <property type="entry name" value="VIT1"/>
    <property type="match status" value="1"/>
</dbReference>
<gene>
    <name evidence="10" type="ORF">CTI12_AA048760</name>
</gene>
<evidence type="ECO:0000256" key="4">
    <source>
        <dbReference type="ARBA" id="ARBA00022554"/>
    </source>
</evidence>
<feature type="transmembrane region" description="Helical" evidence="9">
    <location>
        <begin position="94"/>
        <end position="113"/>
    </location>
</feature>
<comment type="caution">
    <text evidence="10">The sequence shown here is derived from an EMBL/GenBank/DDBJ whole genome shotgun (WGS) entry which is preliminary data.</text>
</comment>
<evidence type="ECO:0000313" key="10">
    <source>
        <dbReference type="EMBL" id="PWA80601.1"/>
    </source>
</evidence>
<dbReference type="AlphaFoldDB" id="A0A2U1P4A7"/>
<evidence type="ECO:0000256" key="8">
    <source>
        <dbReference type="ARBA" id="ARBA00044464"/>
    </source>
</evidence>
<keyword evidence="9" id="KW-0406">Ion transport</keyword>
<dbReference type="InterPro" id="IPR008217">
    <property type="entry name" value="Ccc1_fam"/>
</dbReference>
<comment type="caution">
    <text evidence="9">Lacks conserved residue(s) required for the propagation of feature annotation.</text>
</comment>
<sequence>MAMGEYMSIRSQLDMQQRSGLDERGSPNPWIALVFSFVAYILGALLTTTPFGYVLANFVYYYRVATFAIIVSLGSAVLGWLGTKLGRTPVFRSIIRYVVGGWIVVAITVSYVMKLYFLDAYGH</sequence>
<protein>
    <recommendedName>
        <fullName evidence="9">Vacuolar iron transporter</fullName>
    </recommendedName>
</protein>
<proteinExistence type="inferred from homology"/>
<keyword evidence="11" id="KW-1185">Reference proteome</keyword>
<evidence type="ECO:0000256" key="6">
    <source>
        <dbReference type="ARBA" id="ARBA00022989"/>
    </source>
</evidence>
<evidence type="ECO:0000256" key="1">
    <source>
        <dbReference type="ARBA" id="ARBA00004128"/>
    </source>
</evidence>
<dbReference type="OrthoDB" id="73465at2759"/>
<evidence type="ECO:0000256" key="5">
    <source>
        <dbReference type="ARBA" id="ARBA00022692"/>
    </source>
</evidence>
<keyword evidence="3" id="KW-0408">Iron</keyword>
<dbReference type="GO" id="GO:0005384">
    <property type="term" value="F:manganese ion transmembrane transporter activity"/>
    <property type="evidence" value="ECO:0007669"/>
    <property type="project" value="InterPro"/>
</dbReference>
<dbReference type="GO" id="GO:0005381">
    <property type="term" value="F:iron ion transmembrane transporter activity"/>
    <property type="evidence" value="ECO:0007669"/>
    <property type="project" value="UniProtKB-UniRule"/>
</dbReference>
<evidence type="ECO:0000256" key="7">
    <source>
        <dbReference type="ARBA" id="ARBA00023136"/>
    </source>
</evidence>
<keyword evidence="5 9" id="KW-0812">Transmembrane</keyword>
<dbReference type="GO" id="GO:0140315">
    <property type="term" value="F:iron ion sequestering activity"/>
    <property type="evidence" value="ECO:0007669"/>
    <property type="project" value="UniProtKB-UniRule"/>
</dbReference>
<dbReference type="GO" id="GO:0005774">
    <property type="term" value="C:vacuolar membrane"/>
    <property type="evidence" value="ECO:0007669"/>
    <property type="project" value="UniProtKB-SubCell"/>
</dbReference>
<keyword evidence="6 9" id="KW-1133">Transmembrane helix</keyword>
<feature type="transmembrane region" description="Helical" evidence="9">
    <location>
        <begin position="30"/>
        <end position="54"/>
    </location>
</feature>
<dbReference type="EMBL" id="PKPP01001702">
    <property type="protein sequence ID" value="PWA80601.1"/>
    <property type="molecule type" value="Genomic_DNA"/>
</dbReference>
<reference evidence="10 11" key="1">
    <citation type="journal article" date="2018" name="Mol. Plant">
        <title>The genome of Artemisia annua provides insight into the evolution of Asteraceae family and artemisinin biosynthesis.</title>
        <authorList>
            <person name="Shen Q."/>
            <person name="Zhang L."/>
            <person name="Liao Z."/>
            <person name="Wang S."/>
            <person name="Yan T."/>
            <person name="Shi P."/>
            <person name="Liu M."/>
            <person name="Fu X."/>
            <person name="Pan Q."/>
            <person name="Wang Y."/>
            <person name="Lv Z."/>
            <person name="Lu X."/>
            <person name="Zhang F."/>
            <person name="Jiang W."/>
            <person name="Ma Y."/>
            <person name="Chen M."/>
            <person name="Hao X."/>
            <person name="Li L."/>
            <person name="Tang Y."/>
            <person name="Lv G."/>
            <person name="Zhou Y."/>
            <person name="Sun X."/>
            <person name="Brodelius P.E."/>
            <person name="Rose J.K.C."/>
            <person name="Tang K."/>
        </authorList>
    </citation>
    <scope>NUCLEOTIDE SEQUENCE [LARGE SCALE GENOMIC DNA]</scope>
    <source>
        <strain evidence="11">cv. Huhao1</strain>
        <tissue evidence="10">Leaf</tissue>
    </source>
</reference>